<sequence>MKGIVWSYDYASVMDPSRGHAQKATSVTHHPISSRKQSITVQLTRSARRFSTVLAPQFTKLDPLPMLQKCRSLHIRIADITQFEVAVERYVANNAVQFSPIDFEITDENNKRIFNVSLHPEEMVLAEGARRIFTLTFGESSSDDNESVISKIRHPVSGMRLFEFVEHASTETIQIASCVDGESRCLIEQFSSSWLRTLSLCGCLFTRIQWHFKKDDQIIAVVRPQLAFFDENSIRMEWSEQADNEVRLLVIAFAMTQIVREAFPSLTHILHEQRIRRHG</sequence>
<name>A0A915BF73_PARUN</name>
<protein>
    <submittedName>
        <fullName evidence="2">Uncharacterized protein</fullName>
    </submittedName>
</protein>
<dbReference type="AlphaFoldDB" id="A0A915BF73"/>
<reference evidence="2" key="1">
    <citation type="submission" date="2022-11" db="UniProtKB">
        <authorList>
            <consortium name="WormBaseParasite"/>
        </authorList>
    </citation>
    <scope>IDENTIFICATION</scope>
</reference>
<dbReference type="WBParaSite" id="PgR037_g013_t01">
    <property type="protein sequence ID" value="PgR037_g013_t01"/>
    <property type="gene ID" value="PgR037_g013"/>
</dbReference>
<accession>A0A915BF73</accession>
<proteinExistence type="predicted"/>
<organism evidence="1 2">
    <name type="scientific">Parascaris univalens</name>
    <name type="common">Nematode worm</name>
    <dbReference type="NCBI Taxonomy" id="6257"/>
    <lineage>
        <taxon>Eukaryota</taxon>
        <taxon>Metazoa</taxon>
        <taxon>Ecdysozoa</taxon>
        <taxon>Nematoda</taxon>
        <taxon>Chromadorea</taxon>
        <taxon>Rhabditida</taxon>
        <taxon>Spirurina</taxon>
        <taxon>Ascaridomorpha</taxon>
        <taxon>Ascaridoidea</taxon>
        <taxon>Ascarididae</taxon>
        <taxon>Parascaris</taxon>
    </lineage>
</organism>
<evidence type="ECO:0000313" key="1">
    <source>
        <dbReference type="Proteomes" id="UP000887569"/>
    </source>
</evidence>
<dbReference type="Proteomes" id="UP000887569">
    <property type="component" value="Unplaced"/>
</dbReference>
<keyword evidence="1" id="KW-1185">Reference proteome</keyword>
<evidence type="ECO:0000313" key="2">
    <source>
        <dbReference type="WBParaSite" id="PgR037_g013_t01"/>
    </source>
</evidence>